<keyword evidence="8" id="KW-0798">TonB box</keyword>
<keyword evidence="5" id="KW-0812">Transmembrane</keyword>
<evidence type="ECO:0000256" key="8">
    <source>
        <dbReference type="ARBA" id="ARBA00023077"/>
    </source>
</evidence>
<evidence type="ECO:0000313" key="12">
    <source>
        <dbReference type="Proteomes" id="UP000298714"/>
    </source>
</evidence>
<accession>A0A4D7C702</accession>
<evidence type="ECO:0000256" key="6">
    <source>
        <dbReference type="ARBA" id="ARBA00023004"/>
    </source>
</evidence>
<evidence type="ECO:0000256" key="10">
    <source>
        <dbReference type="ARBA" id="ARBA00023237"/>
    </source>
</evidence>
<evidence type="ECO:0000256" key="3">
    <source>
        <dbReference type="ARBA" id="ARBA00022452"/>
    </source>
</evidence>
<dbReference type="KEGG" id="hgn:E6W36_09180"/>
<keyword evidence="6" id="KW-0408">Iron</keyword>
<evidence type="ECO:0000256" key="7">
    <source>
        <dbReference type="ARBA" id="ARBA00023065"/>
    </source>
</evidence>
<evidence type="ECO:0000256" key="2">
    <source>
        <dbReference type="ARBA" id="ARBA00022448"/>
    </source>
</evidence>
<dbReference type="InterPro" id="IPR036942">
    <property type="entry name" value="Beta-barrel_TonB_sf"/>
</dbReference>
<dbReference type="GO" id="GO:0009279">
    <property type="term" value="C:cell outer membrane"/>
    <property type="evidence" value="ECO:0007669"/>
    <property type="project" value="UniProtKB-SubCell"/>
</dbReference>
<evidence type="ECO:0000256" key="5">
    <source>
        <dbReference type="ARBA" id="ARBA00022692"/>
    </source>
</evidence>
<keyword evidence="7" id="KW-0406">Ion transport</keyword>
<dbReference type="GO" id="GO:0006826">
    <property type="term" value="P:iron ion transport"/>
    <property type="evidence" value="ECO:0007669"/>
    <property type="project" value="UniProtKB-KW"/>
</dbReference>
<evidence type="ECO:0000256" key="9">
    <source>
        <dbReference type="ARBA" id="ARBA00023136"/>
    </source>
</evidence>
<dbReference type="InterPro" id="IPR039426">
    <property type="entry name" value="TonB-dep_rcpt-like"/>
</dbReference>
<dbReference type="SUPFAM" id="SSF56935">
    <property type="entry name" value="Porins"/>
    <property type="match status" value="1"/>
</dbReference>
<keyword evidence="12" id="KW-1185">Reference proteome</keyword>
<keyword evidence="3" id="KW-1134">Transmembrane beta strand</keyword>
<keyword evidence="4" id="KW-0410">Iron transport</keyword>
<organism evidence="11 12">
    <name type="scientific">Hankyongella ginsenosidimutans</name>
    <dbReference type="NCBI Taxonomy" id="1763828"/>
    <lineage>
        <taxon>Bacteria</taxon>
        <taxon>Pseudomonadati</taxon>
        <taxon>Pseudomonadota</taxon>
        <taxon>Alphaproteobacteria</taxon>
        <taxon>Sphingomonadales</taxon>
        <taxon>Sphingomonadaceae</taxon>
        <taxon>Hankyongella</taxon>
    </lineage>
</organism>
<dbReference type="PANTHER" id="PTHR32552">
    <property type="entry name" value="FERRICHROME IRON RECEPTOR-RELATED"/>
    <property type="match status" value="1"/>
</dbReference>
<dbReference type="EMBL" id="CP039704">
    <property type="protein sequence ID" value="QCI79645.1"/>
    <property type="molecule type" value="Genomic_DNA"/>
</dbReference>
<dbReference type="PROSITE" id="PS01156">
    <property type="entry name" value="TONB_DEPENDENT_REC_2"/>
    <property type="match status" value="1"/>
</dbReference>
<protein>
    <submittedName>
        <fullName evidence="11">TonB-dependent receptor</fullName>
    </submittedName>
</protein>
<keyword evidence="2" id="KW-0813">Transport</keyword>
<reference evidence="12" key="1">
    <citation type="submission" date="2019-04" db="EMBL/GenBank/DDBJ databases">
        <title>Complete genome sequence of Sphingomonas sp. W1-2-3.</title>
        <authorList>
            <person name="Im W.T."/>
        </authorList>
    </citation>
    <scope>NUCLEOTIDE SEQUENCE [LARGE SCALE GENOMIC DNA]</scope>
    <source>
        <strain evidence="12">W1-2-3</strain>
    </source>
</reference>
<proteinExistence type="predicted"/>
<comment type="subcellular location">
    <subcellularLocation>
        <location evidence="1">Cell outer membrane</location>
        <topology evidence="1">Multi-pass membrane protein</topology>
    </subcellularLocation>
</comment>
<dbReference type="InterPro" id="IPR010917">
    <property type="entry name" value="TonB_rcpt_CS"/>
</dbReference>
<dbReference type="Proteomes" id="UP000298714">
    <property type="component" value="Chromosome"/>
</dbReference>
<dbReference type="Gene3D" id="2.40.170.20">
    <property type="entry name" value="TonB-dependent receptor, beta-barrel domain"/>
    <property type="match status" value="1"/>
</dbReference>
<keyword evidence="9" id="KW-0472">Membrane</keyword>
<sequence length="115" mass="12584">MAPQISEGLDGLLNLNLRYSSKYNTGSDLDPEKTQLGFVVVNLRAGVSDPDGKWALEFFAQNLFNKNYTQVAFDAPFQAPGGNTLGNPFVTTSNQTFNAFLGEPRTFGVTLKGRF</sequence>
<dbReference type="PANTHER" id="PTHR32552:SF81">
    <property type="entry name" value="TONB-DEPENDENT OUTER MEMBRANE RECEPTOR"/>
    <property type="match status" value="1"/>
</dbReference>
<evidence type="ECO:0000256" key="4">
    <source>
        <dbReference type="ARBA" id="ARBA00022496"/>
    </source>
</evidence>
<keyword evidence="11" id="KW-0675">Receptor</keyword>
<dbReference type="AlphaFoldDB" id="A0A4D7C702"/>
<name>A0A4D7C702_9SPHN</name>
<evidence type="ECO:0000313" key="11">
    <source>
        <dbReference type="EMBL" id="QCI79645.1"/>
    </source>
</evidence>
<keyword evidence="10" id="KW-0998">Cell outer membrane</keyword>
<evidence type="ECO:0000256" key="1">
    <source>
        <dbReference type="ARBA" id="ARBA00004571"/>
    </source>
</evidence>
<gene>
    <name evidence="11" type="ORF">E6W36_09180</name>
</gene>